<dbReference type="HOGENOM" id="CLU_018043_0_0_9"/>
<evidence type="ECO:0000259" key="1">
    <source>
        <dbReference type="Pfam" id="PF13032"/>
    </source>
</evidence>
<evidence type="ECO:0000313" key="5">
    <source>
        <dbReference type="Proteomes" id="UP000017973"/>
    </source>
</evidence>
<dbReference type="STRING" id="1408254.T458_12895"/>
<dbReference type="RefSeq" id="WP_023556502.1">
    <property type="nucleotide sequence ID" value="NZ_KI629782.1"/>
</dbReference>
<protein>
    <recommendedName>
        <fullName evidence="6">DUF3893 domain-containing protein</fullName>
    </recommendedName>
</protein>
<evidence type="ECO:0000259" key="2">
    <source>
        <dbReference type="Pfam" id="PF13111"/>
    </source>
</evidence>
<sequence>MKKMELFALEIDESLFYNETIYYMKMPESWRNFFNRERTDRFKLAYKVEPLGKKLRSMFPEIISVHSDNKVLLHDCPWLISTKPIPELHIRQLTLGWLAHLKGYSIPELPQDIIDSDPAWVSCTFGDIHEIVDSYQWVPGMAAIKFCQDPKFLDLGKDLREELKFYHVIFNGKHECISNPLQKSNRHDPFSYVIRLELKTRGGDTGRTILTVSMGTRRYLSKEQIKDGICFMRFGHSCSVLVAVKNPYVTDMDKSFSQLKFERCTRSKSSFTAWESALDGLYWDVLNGESFESDSLLVNPSVYSDENGEVTAYVVNNNLFNGNSVKAGIGLSEKSGLFHLFKNFLVDFGAKELQLIPDITRREMNDSRFPMVASNVERLTIEIYSSVQMFEKVTEVLTTAQKSIDIDPVVILDKRSDFLFRLNCDKEVIVELVHCNPEGIVAELEIDNYKDKSLAQSKRINQISKQLSNAERRDNPVVALVEIDEKVKWREGTDPKKAIREGMKKTGRLTQFIYPLTDDETGDVSRIINATLDLFNDYGLLSDNVNKINIPGTLLSITVLKADNKYLPVMSRLIGTNLSIKMLGLDSWMSLQDAALKMDEAKFLDNPRKENRSSEVFDAFITKVIENELDQCEGQLIVLVNATLRNNWMRSIGNTKIQWDRTPVINERLTNESRLKFIRINATDDVPQYRIIINDAWNKFNKASGIFKDAIGAYYGVGGRPSAWKGIIIDTTKFSSPSKLLLQQRAVEYIPLGAKDKNEMDDLAILADHLRRLGLTYDKHTILPYTMRVLNSLTKYITGNEDDYDYDAEFDEEVEVESGEGMVEAK</sequence>
<reference evidence="4 5" key="1">
    <citation type="journal article" date="2014" name="Genome Announc.">
        <title>Draft Genome Sequence of Brevibacillus panacihumi Strain W25, a Halotolerant Hydrocarbon-Degrading Bacterium.</title>
        <authorList>
            <person name="Wang X."/>
            <person name="Jin D."/>
            <person name="Zhou L."/>
            <person name="Wu L."/>
            <person name="An W."/>
            <person name="Chen Y."/>
            <person name="Zhao L."/>
        </authorList>
    </citation>
    <scope>NUCLEOTIDE SEQUENCE [LARGE SCALE GENOMIC DNA]</scope>
    <source>
        <strain evidence="4 5">W25</strain>
    </source>
</reference>
<evidence type="ECO:0000313" key="4">
    <source>
        <dbReference type="EMBL" id="EST54581.1"/>
    </source>
</evidence>
<dbReference type="Pfam" id="PF18157">
    <property type="entry name" value="MID_pPIWI_RE"/>
    <property type="match status" value="1"/>
</dbReference>
<feature type="domain" description="pPIWI-RE RNaseH" evidence="1">
    <location>
        <begin position="563"/>
        <end position="798"/>
    </location>
</feature>
<dbReference type="InterPro" id="IPR025085">
    <property type="entry name" value="pPIWI_RE_X"/>
</dbReference>
<comment type="caution">
    <text evidence="4">The sequence shown here is derived from an EMBL/GenBank/DDBJ whole genome shotgun (WGS) entry which is preliminary data.</text>
</comment>
<dbReference type="AlphaFoldDB" id="V6M7P9"/>
<dbReference type="PATRIC" id="fig|1408254.3.peg.2549"/>
<proteinExistence type="predicted"/>
<dbReference type="Pfam" id="PF13111">
    <property type="entry name" value="pPIWI_RE_X"/>
    <property type="match status" value="1"/>
</dbReference>
<dbReference type="InterPro" id="IPR040496">
    <property type="entry name" value="MID_pPIWI_RE"/>
</dbReference>
<dbReference type="Proteomes" id="UP000017973">
    <property type="component" value="Unassembled WGS sequence"/>
</dbReference>
<feature type="domain" description="pPIWI-RE module N-terminal" evidence="2">
    <location>
        <begin position="8"/>
        <end position="373"/>
    </location>
</feature>
<gene>
    <name evidence="4" type="ORF">T458_12895</name>
</gene>
<dbReference type="EMBL" id="AYJU01000016">
    <property type="protein sequence ID" value="EST54581.1"/>
    <property type="molecule type" value="Genomic_DNA"/>
</dbReference>
<accession>V6M7P9</accession>
<organism evidence="4 5">
    <name type="scientific">Brevibacillus panacihumi W25</name>
    <dbReference type="NCBI Taxonomy" id="1408254"/>
    <lineage>
        <taxon>Bacteria</taxon>
        <taxon>Bacillati</taxon>
        <taxon>Bacillota</taxon>
        <taxon>Bacilli</taxon>
        <taxon>Bacillales</taxon>
        <taxon>Paenibacillaceae</taxon>
        <taxon>Brevibacillus</taxon>
    </lineage>
</organism>
<name>V6M7P9_9BACL</name>
<feature type="domain" description="Prokaryotic pPIWI-RE MID" evidence="3">
    <location>
        <begin position="422"/>
        <end position="545"/>
    </location>
</feature>
<evidence type="ECO:0000259" key="3">
    <source>
        <dbReference type="Pfam" id="PF18157"/>
    </source>
</evidence>
<dbReference type="InterPro" id="IPR024996">
    <property type="entry name" value="RNaseH_pPIWI_RE"/>
</dbReference>
<keyword evidence="5" id="KW-1185">Reference proteome</keyword>
<dbReference type="Pfam" id="PF13032">
    <property type="entry name" value="RNaseH_pPIWI_RE"/>
    <property type="match status" value="1"/>
</dbReference>
<dbReference type="eggNOG" id="ENOG5030JIR">
    <property type="taxonomic scope" value="Bacteria"/>
</dbReference>
<evidence type="ECO:0008006" key="6">
    <source>
        <dbReference type="Google" id="ProtNLM"/>
    </source>
</evidence>